<dbReference type="FunFam" id="1.25.10.10:FF:001136">
    <property type="entry name" value="Beta-catenin-like protein 1"/>
    <property type="match status" value="1"/>
</dbReference>
<feature type="region of interest" description="Disordered" evidence="7">
    <location>
        <begin position="1"/>
        <end position="79"/>
    </location>
</feature>
<keyword evidence="10" id="KW-1185">Reference proteome</keyword>
<dbReference type="SUPFAM" id="SSF48371">
    <property type="entry name" value="ARM repeat"/>
    <property type="match status" value="1"/>
</dbReference>
<keyword evidence="5" id="KW-0539">Nucleus</keyword>
<evidence type="ECO:0000256" key="5">
    <source>
        <dbReference type="ARBA" id="ARBA00023242"/>
    </source>
</evidence>
<feature type="domain" description="Beta-catenin-like protein 1 N-terminal" evidence="8">
    <location>
        <begin position="98"/>
        <end position="211"/>
    </location>
</feature>
<proteinExistence type="predicted"/>
<dbReference type="Gene3D" id="1.25.10.10">
    <property type="entry name" value="Leucine-rich Repeat Variant"/>
    <property type="match status" value="1"/>
</dbReference>
<dbReference type="PANTHER" id="PTHR14978:SF0">
    <property type="entry name" value="BETA-CATENIN-LIKE PROTEIN 1"/>
    <property type="match status" value="1"/>
</dbReference>
<dbReference type="Proteomes" id="UP000298030">
    <property type="component" value="Unassembled WGS sequence"/>
</dbReference>
<dbReference type="AlphaFoldDB" id="A0A4Y7TNF6"/>
<keyword evidence="2" id="KW-0597">Phosphoprotein</keyword>
<sequence>MNVNNLFKAPKYASSSIGNKRKLPANPSPDELKKWRQEAEQQNGQERTEPPAKRSRNVTMEEIPDEDSAMDTSDFAPGGDADYFEEEDEDGRFFGGGLTSEQKEILNIFDRAGGEGIQAEEGEELTPAAVKRLLLKLERAVNKNTDQRSKYPGDPTKFIDSEADLDSAIKSLLPLAQAPTVSYPELVRSGSLALLIGLFTHENVDIVLDVVELIHELTDEDAGAEYEEAETKETEEVMKLLIDSLVENNIFELLVDNLNRLNEAEEADRQGAFHILGIFENILSVNPDLAPQVVEKTKVLTWLLNRVQSKTHDENRGYAAELLSILLQSNTPNRLAYAKGDGVEIALKVLSQYRRRDPVDADESEFMENLFDSLCSALAEASIKKLFLEAEGPDLMILMAKEKRECKSRAIKALDYAMSGPDGGPVCTAFVEALGLKMLFSAFMGKVKKGKSSALPPAEDIGHILGVISSLLSNLESDSTDRIRLLAKFVENNYEKSDKLLDIRDNAVTRLKQTDAAIEREKRELDGEDEDEDDILNDQAAIYLRRLDGGFFTLQTVDYILAWIVMEDDGIRTHVLQMLSRKNQSIQDVVSTLKIFYENIDDVPPTEAGEDNAPSQKDIIANLIISLDPSAGQ</sequence>
<dbReference type="Pfam" id="PF08216">
    <property type="entry name" value="CTNNBL"/>
    <property type="match status" value="1"/>
</dbReference>
<dbReference type="InterPro" id="IPR039678">
    <property type="entry name" value="CTNNBL1"/>
</dbReference>
<evidence type="ECO:0000256" key="6">
    <source>
        <dbReference type="SAM" id="Coils"/>
    </source>
</evidence>
<reference evidence="9 10" key="1">
    <citation type="journal article" date="2019" name="Nat. Ecol. Evol.">
        <title>Megaphylogeny resolves global patterns of mushroom evolution.</title>
        <authorList>
            <person name="Varga T."/>
            <person name="Krizsan K."/>
            <person name="Foldi C."/>
            <person name="Dima B."/>
            <person name="Sanchez-Garcia M."/>
            <person name="Sanchez-Ramirez S."/>
            <person name="Szollosi G.J."/>
            <person name="Szarkandi J.G."/>
            <person name="Papp V."/>
            <person name="Albert L."/>
            <person name="Andreopoulos W."/>
            <person name="Angelini C."/>
            <person name="Antonin V."/>
            <person name="Barry K.W."/>
            <person name="Bougher N.L."/>
            <person name="Buchanan P."/>
            <person name="Buyck B."/>
            <person name="Bense V."/>
            <person name="Catcheside P."/>
            <person name="Chovatia M."/>
            <person name="Cooper J."/>
            <person name="Damon W."/>
            <person name="Desjardin D."/>
            <person name="Finy P."/>
            <person name="Geml J."/>
            <person name="Haridas S."/>
            <person name="Hughes K."/>
            <person name="Justo A."/>
            <person name="Karasinski D."/>
            <person name="Kautmanova I."/>
            <person name="Kiss B."/>
            <person name="Kocsube S."/>
            <person name="Kotiranta H."/>
            <person name="LaButti K.M."/>
            <person name="Lechner B.E."/>
            <person name="Liimatainen K."/>
            <person name="Lipzen A."/>
            <person name="Lukacs Z."/>
            <person name="Mihaltcheva S."/>
            <person name="Morgado L.N."/>
            <person name="Niskanen T."/>
            <person name="Noordeloos M.E."/>
            <person name="Ohm R.A."/>
            <person name="Ortiz-Santana B."/>
            <person name="Ovrebo C."/>
            <person name="Racz N."/>
            <person name="Riley R."/>
            <person name="Savchenko A."/>
            <person name="Shiryaev A."/>
            <person name="Soop K."/>
            <person name="Spirin V."/>
            <person name="Szebenyi C."/>
            <person name="Tomsovsky M."/>
            <person name="Tulloss R.E."/>
            <person name="Uehling J."/>
            <person name="Grigoriev I.V."/>
            <person name="Vagvolgyi C."/>
            <person name="Papp T."/>
            <person name="Martin F.M."/>
            <person name="Miettinen O."/>
            <person name="Hibbett D.S."/>
            <person name="Nagy L.G."/>
        </authorList>
    </citation>
    <scope>NUCLEOTIDE SEQUENCE [LARGE SCALE GENOMIC DNA]</scope>
    <source>
        <strain evidence="9 10">FP101781</strain>
    </source>
</reference>
<evidence type="ECO:0000256" key="2">
    <source>
        <dbReference type="ARBA" id="ARBA00022553"/>
    </source>
</evidence>
<dbReference type="GO" id="GO:0010467">
    <property type="term" value="P:gene expression"/>
    <property type="evidence" value="ECO:0007669"/>
    <property type="project" value="UniProtKB-ARBA"/>
</dbReference>
<gene>
    <name evidence="9" type="ORF">FA13DRAFT_1762728</name>
</gene>
<dbReference type="OrthoDB" id="1898821at2759"/>
<evidence type="ECO:0000256" key="1">
    <source>
        <dbReference type="ARBA" id="ARBA00004123"/>
    </source>
</evidence>
<keyword evidence="3" id="KW-0677">Repeat</keyword>
<dbReference type="STRING" id="71717.A0A4Y7TNF6"/>
<organism evidence="9 10">
    <name type="scientific">Coprinellus micaceus</name>
    <name type="common">Glistening ink-cap mushroom</name>
    <name type="synonym">Coprinus micaceus</name>
    <dbReference type="NCBI Taxonomy" id="71717"/>
    <lineage>
        <taxon>Eukaryota</taxon>
        <taxon>Fungi</taxon>
        <taxon>Dikarya</taxon>
        <taxon>Basidiomycota</taxon>
        <taxon>Agaricomycotina</taxon>
        <taxon>Agaricomycetes</taxon>
        <taxon>Agaricomycetidae</taxon>
        <taxon>Agaricales</taxon>
        <taxon>Agaricineae</taxon>
        <taxon>Psathyrellaceae</taxon>
        <taxon>Coprinellus</taxon>
    </lineage>
</organism>
<comment type="caution">
    <text evidence="9">The sequence shown here is derived from an EMBL/GenBank/DDBJ whole genome shotgun (WGS) entry which is preliminary data.</text>
</comment>
<dbReference type="InterPro" id="IPR016024">
    <property type="entry name" value="ARM-type_fold"/>
</dbReference>
<name>A0A4Y7TNF6_COPMI</name>
<comment type="subcellular location">
    <subcellularLocation>
        <location evidence="1">Nucleus</location>
    </subcellularLocation>
</comment>
<dbReference type="SMART" id="SM01156">
    <property type="entry name" value="DUF1716"/>
    <property type="match status" value="1"/>
</dbReference>
<dbReference type="InterPro" id="IPR011989">
    <property type="entry name" value="ARM-like"/>
</dbReference>
<feature type="compositionally biased region" description="Basic and acidic residues" evidence="7">
    <location>
        <begin position="30"/>
        <end position="39"/>
    </location>
</feature>
<dbReference type="PANTHER" id="PTHR14978">
    <property type="entry name" value="BETA-CATENIN-LIKE PROTEIN 1 NUCLEAR ASSOCIATED PROTEIN"/>
    <property type="match status" value="1"/>
</dbReference>
<dbReference type="GO" id="GO:0005681">
    <property type="term" value="C:spliceosomal complex"/>
    <property type="evidence" value="ECO:0007669"/>
    <property type="project" value="TreeGrafter"/>
</dbReference>
<evidence type="ECO:0000256" key="4">
    <source>
        <dbReference type="ARBA" id="ARBA00023054"/>
    </source>
</evidence>
<evidence type="ECO:0000313" key="9">
    <source>
        <dbReference type="EMBL" id="TEB35686.1"/>
    </source>
</evidence>
<protein>
    <submittedName>
        <fullName evidence="9">DUF1716-domain-containing protein</fullName>
    </submittedName>
</protein>
<evidence type="ECO:0000256" key="7">
    <source>
        <dbReference type="SAM" id="MobiDB-lite"/>
    </source>
</evidence>
<dbReference type="EMBL" id="QPFP01000007">
    <property type="protein sequence ID" value="TEB35686.1"/>
    <property type="molecule type" value="Genomic_DNA"/>
</dbReference>
<evidence type="ECO:0000259" key="8">
    <source>
        <dbReference type="SMART" id="SM01156"/>
    </source>
</evidence>
<feature type="coiled-coil region" evidence="6">
    <location>
        <begin position="504"/>
        <end position="531"/>
    </location>
</feature>
<evidence type="ECO:0000313" key="10">
    <source>
        <dbReference type="Proteomes" id="UP000298030"/>
    </source>
</evidence>
<dbReference type="InterPro" id="IPR013180">
    <property type="entry name" value="CTNNBL1_N"/>
</dbReference>
<accession>A0A4Y7TNF6</accession>
<keyword evidence="4 6" id="KW-0175">Coiled coil</keyword>
<evidence type="ECO:0000256" key="3">
    <source>
        <dbReference type="ARBA" id="ARBA00022737"/>
    </source>
</evidence>